<evidence type="ECO:0000313" key="2">
    <source>
        <dbReference type="Proteomes" id="UP000033710"/>
    </source>
</evidence>
<dbReference type="GeneID" id="27670108"/>
<evidence type="ECO:0000313" key="1">
    <source>
        <dbReference type="EMBL" id="KJR88045.1"/>
    </source>
</evidence>
<accession>A0A0F2MGT6</accession>
<organism evidence="1 2">
    <name type="scientific">Sporothrix schenckii 1099-18</name>
    <dbReference type="NCBI Taxonomy" id="1397361"/>
    <lineage>
        <taxon>Eukaryota</taxon>
        <taxon>Fungi</taxon>
        <taxon>Dikarya</taxon>
        <taxon>Ascomycota</taxon>
        <taxon>Pezizomycotina</taxon>
        <taxon>Sordariomycetes</taxon>
        <taxon>Sordariomycetidae</taxon>
        <taxon>Ophiostomatales</taxon>
        <taxon>Ophiostomataceae</taxon>
        <taxon>Sporothrix</taxon>
    </lineage>
</organism>
<reference evidence="1 2" key="2">
    <citation type="journal article" date="2015" name="Eukaryot. Cell">
        <title>Asexual propagation of a virulent clone complex in a human and feline outbreak of sporotrichosis.</title>
        <authorList>
            <person name="Teixeira Mde M."/>
            <person name="Rodrigues A.M."/>
            <person name="Tsui C.K."/>
            <person name="de Almeida L.G."/>
            <person name="Van Diepeningen A.D."/>
            <person name="van den Ende B.G."/>
            <person name="Fernandes G.F."/>
            <person name="Kano R."/>
            <person name="Hamelin R.C."/>
            <person name="Lopes-Bezerra L.M."/>
            <person name="Vasconcelos A.T."/>
            <person name="de Hoog S."/>
            <person name="de Camargo Z.P."/>
            <person name="Felipe M.S."/>
        </authorList>
    </citation>
    <scope>NUCLEOTIDE SEQUENCE [LARGE SCALE GENOMIC DNA]</scope>
    <source>
        <strain evidence="1 2">1099-18</strain>
    </source>
</reference>
<dbReference type="VEuPathDB" id="FungiDB:SPSK_08193"/>
<proteinExistence type="predicted"/>
<dbReference type="EMBL" id="AXCR01000004">
    <property type="protein sequence ID" value="KJR88045.1"/>
    <property type="molecule type" value="Genomic_DNA"/>
</dbReference>
<gene>
    <name evidence="1" type="ORF">SPSK_08193</name>
</gene>
<dbReference type="KEGG" id="ssck:SPSK_08193"/>
<dbReference type="Proteomes" id="UP000033710">
    <property type="component" value="Unassembled WGS sequence"/>
</dbReference>
<sequence>MGDRIPPLTNTTTTTVGSFLVAALSFEPRLVPVPTPPFAPSDFLSQRAGTEVKRIRRNRVSHPRAFLHPHTSNETAKIYDLTPTTLTL</sequence>
<protein>
    <submittedName>
        <fullName evidence="1">Uncharacterized protein</fullName>
    </submittedName>
</protein>
<dbReference type="RefSeq" id="XP_016590721.1">
    <property type="nucleotide sequence ID" value="XM_016734831.1"/>
</dbReference>
<name>A0A0F2MGT6_SPOSC</name>
<dbReference type="AlphaFoldDB" id="A0A0F2MGT6"/>
<comment type="caution">
    <text evidence="1">The sequence shown here is derived from an EMBL/GenBank/DDBJ whole genome shotgun (WGS) entry which is preliminary data.</text>
</comment>
<reference evidence="1 2" key="1">
    <citation type="journal article" date="2014" name="BMC Genomics">
        <title>Comparative genomics of the major fungal agents of human and animal Sporotrichosis: Sporothrix schenckii and Sporothrix brasiliensis.</title>
        <authorList>
            <person name="Teixeira M.M."/>
            <person name="de Almeida L.G."/>
            <person name="Kubitschek-Barreira P."/>
            <person name="Alves F.L."/>
            <person name="Kioshima E.S."/>
            <person name="Abadio A.K."/>
            <person name="Fernandes L."/>
            <person name="Derengowski L.S."/>
            <person name="Ferreira K.S."/>
            <person name="Souza R.C."/>
            <person name="Ruiz J.C."/>
            <person name="de Andrade N.C."/>
            <person name="Paes H.C."/>
            <person name="Nicola A.M."/>
            <person name="Albuquerque P."/>
            <person name="Gerber A.L."/>
            <person name="Martins V.P."/>
            <person name="Peconick L.D."/>
            <person name="Neto A.V."/>
            <person name="Chaucanez C.B."/>
            <person name="Silva P.A."/>
            <person name="Cunha O.L."/>
            <person name="de Oliveira F.F."/>
            <person name="dos Santos T.C."/>
            <person name="Barros A.L."/>
            <person name="Soares M.A."/>
            <person name="de Oliveira L.M."/>
            <person name="Marini M.M."/>
            <person name="Villalobos-Duno H."/>
            <person name="Cunha M.M."/>
            <person name="de Hoog S."/>
            <person name="da Silveira J.F."/>
            <person name="Henrissat B."/>
            <person name="Nino-Vega G.A."/>
            <person name="Cisalpino P.S."/>
            <person name="Mora-Montes H.M."/>
            <person name="Almeida S.R."/>
            <person name="Stajich J.E."/>
            <person name="Lopes-Bezerra L.M."/>
            <person name="Vasconcelos A.T."/>
            <person name="Felipe M.S."/>
        </authorList>
    </citation>
    <scope>NUCLEOTIDE SEQUENCE [LARGE SCALE GENOMIC DNA]</scope>
    <source>
        <strain evidence="1 2">1099-18</strain>
    </source>
</reference>